<dbReference type="PANTHER" id="PTHR45681:SF6">
    <property type="entry name" value="POLYKETIDE SYNTHASE 37"/>
    <property type="match status" value="1"/>
</dbReference>
<keyword evidence="1" id="KW-0808">Transferase</keyword>
<dbReference type="Pfam" id="PF23114">
    <property type="entry name" value="NAD-bd_HRPKS_sdrA"/>
    <property type="match status" value="1"/>
</dbReference>
<evidence type="ECO:0000313" key="3">
    <source>
        <dbReference type="EMBL" id="KAJ5583803.1"/>
    </source>
</evidence>
<dbReference type="CDD" id="cd05195">
    <property type="entry name" value="enoyl_red"/>
    <property type="match status" value="1"/>
</dbReference>
<dbReference type="EMBL" id="JAQJAC010000005">
    <property type="protein sequence ID" value="KAJ5583803.1"/>
    <property type="molecule type" value="Genomic_DNA"/>
</dbReference>
<dbReference type="InterPro" id="IPR013149">
    <property type="entry name" value="ADH-like_C"/>
</dbReference>
<evidence type="ECO:0000259" key="2">
    <source>
        <dbReference type="SMART" id="SM00829"/>
    </source>
</evidence>
<comment type="caution">
    <text evidence="3">The sequence shown here is derived from an EMBL/GenBank/DDBJ whole genome shotgun (WGS) entry which is preliminary data.</text>
</comment>
<accession>A0AAD6DHZ1</accession>
<dbReference type="SUPFAM" id="SSF50129">
    <property type="entry name" value="GroES-like"/>
    <property type="match status" value="1"/>
</dbReference>
<dbReference type="InterPro" id="IPR011032">
    <property type="entry name" value="GroES-like_sf"/>
</dbReference>
<dbReference type="GO" id="GO:0016491">
    <property type="term" value="F:oxidoreductase activity"/>
    <property type="evidence" value="ECO:0007669"/>
    <property type="project" value="InterPro"/>
</dbReference>
<dbReference type="InterPro" id="IPR036291">
    <property type="entry name" value="NAD(P)-bd_dom_sf"/>
</dbReference>
<keyword evidence="4" id="KW-1185">Reference proteome</keyword>
<protein>
    <submittedName>
        <fullName evidence="3">Type I iterative polyketide synthase</fullName>
    </submittedName>
</protein>
<dbReference type="Pfam" id="PF08240">
    <property type="entry name" value="ADH_N"/>
    <property type="match status" value="1"/>
</dbReference>
<dbReference type="SUPFAM" id="SSF51735">
    <property type="entry name" value="NAD(P)-binding Rossmann-fold domains"/>
    <property type="match status" value="1"/>
</dbReference>
<dbReference type="Pfam" id="PF00107">
    <property type="entry name" value="ADH_zinc_N"/>
    <property type="match status" value="1"/>
</dbReference>
<gene>
    <name evidence="3" type="ORF">N7450_006467</name>
</gene>
<dbReference type="InterPro" id="IPR050444">
    <property type="entry name" value="Polyketide_Synthase"/>
</dbReference>
<sequence length="550" mass="60781">MAYDSTPESYDLVIIPSGMIPAPFNLPDVLQLPSSLSSDFWEAELFAAGFMQPEHHSGTISAYPWSMKQAILAKDLQKQPTKDPIYLLCRKESHPWVEKVRIKSESEGYKVHMATLENLPTEQPSSGKWNFISLLELSEPFLGDISAEEYNNLLKYMANKGRTLWVTKPSQMQCDDPSSGLITGFARTARLEAMAEFVTFEVGRFNDSAADALVKVYQKVRRESLQNRWDPECQFVLRDGVVHTGHFNWLSMEKLAPAIEKEGLPMTLAVERPGSVDSISWKQSRLSTLGDDDVELDVHYAGLNFRDIMVNLGVIDGERGLSLEASGVIRQVGPGVTHLRPGDRVIALGTGLYTSWLVTLSRLCFPVADDMSMKDVATIPVAYATAIYSLLTVGQLERSQSVLIHSACGAVGQAAIHIARMMKAEYWKIYATVGTPPKVEYLENMFGIPRKNIFNSRNTSFVTDVMNATEGRGVDIVLNSLVGELLHASWDCVAKFGKMVEIGKRDILGYGTMKMQPFGGKSYFRRSGPSTGYAGQSGTVPTVSAIDFGC</sequence>
<reference evidence="3 4" key="1">
    <citation type="journal article" date="2023" name="IMA Fungus">
        <title>Comparative genomic study of the Penicillium genus elucidates a diverse pangenome and 15 lateral gene transfer events.</title>
        <authorList>
            <person name="Petersen C."/>
            <person name="Sorensen T."/>
            <person name="Nielsen M.R."/>
            <person name="Sondergaard T.E."/>
            <person name="Sorensen J.L."/>
            <person name="Fitzpatrick D.A."/>
            <person name="Frisvad J.C."/>
            <person name="Nielsen K.L."/>
        </authorList>
    </citation>
    <scope>NUCLEOTIDE SEQUENCE [LARGE SCALE GENOMIC DNA]</scope>
    <source>
        <strain evidence="3 4">IBT 29057</strain>
    </source>
</reference>
<dbReference type="InterPro" id="IPR013154">
    <property type="entry name" value="ADH-like_N"/>
</dbReference>
<dbReference type="InterPro" id="IPR056501">
    <property type="entry name" value="NAD-bd_HRPKS_sdrA"/>
</dbReference>
<dbReference type="InterPro" id="IPR020843">
    <property type="entry name" value="ER"/>
</dbReference>
<dbReference type="Proteomes" id="UP001216150">
    <property type="component" value="Unassembled WGS sequence"/>
</dbReference>
<evidence type="ECO:0000313" key="4">
    <source>
        <dbReference type="Proteomes" id="UP001216150"/>
    </source>
</evidence>
<dbReference type="Gene3D" id="3.90.180.10">
    <property type="entry name" value="Medium-chain alcohol dehydrogenases, catalytic domain"/>
    <property type="match status" value="1"/>
</dbReference>
<proteinExistence type="predicted"/>
<dbReference type="AlphaFoldDB" id="A0AAD6DHZ1"/>
<evidence type="ECO:0000256" key="1">
    <source>
        <dbReference type="ARBA" id="ARBA00022679"/>
    </source>
</evidence>
<dbReference type="PANTHER" id="PTHR45681">
    <property type="entry name" value="POLYKETIDE SYNTHASE 44-RELATED"/>
    <property type="match status" value="1"/>
</dbReference>
<dbReference type="SMART" id="SM00829">
    <property type="entry name" value="PKS_ER"/>
    <property type="match status" value="1"/>
</dbReference>
<name>A0AAD6DHZ1_9EURO</name>
<feature type="domain" description="Enoyl reductase (ER)" evidence="2">
    <location>
        <begin position="274"/>
        <end position="548"/>
    </location>
</feature>
<dbReference type="GO" id="GO:0016740">
    <property type="term" value="F:transferase activity"/>
    <property type="evidence" value="ECO:0007669"/>
    <property type="project" value="UniProtKB-KW"/>
</dbReference>
<organism evidence="3 4">
    <name type="scientific">Penicillium hetheringtonii</name>
    <dbReference type="NCBI Taxonomy" id="911720"/>
    <lineage>
        <taxon>Eukaryota</taxon>
        <taxon>Fungi</taxon>
        <taxon>Dikarya</taxon>
        <taxon>Ascomycota</taxon>
        <taxon>Pezizomycotina</taxon>
        <taxon>Eurotiomycetes</taxon>
        <taxon>Eurotiomycetidae</taxon>
        <taxon>Eurotiales</taxon>
        <taxon>Aspergillaceae</taxon>
        <taxon>Penicillium</taxon>
    </lineage>
</organism>